<dbReference type="OrthoDB" id="9769191at2"/>
<dbReference type="Pfam" id="PF02378">
    <property type="entry name" value="PTS_EIIC"/>
    <property type="match status" value="1"/>
</dbReference>
<dbReference type="InterPro" id="IPR018113">
    <property type="entry name" value="PTrfase_EIIB_Cys"/>
</dbReference>
<evidence type="ECO:0000256" key="7">
    <source>
        <dbReference type="ARBA" id="ARBA00022692"/>
    </source>
</evidence>
<feature type="domain" description="PTS EIIC type-1" evidence="14">
    <location>
        <begin position="131"/>
        <end position="487"/>
    </location>
</feature>
<reference evidence="15 16" key="1">
    <citation type="submission" date="2018-11" db="EMBL/GenBank/DDBJ databases">
        <title>Aerococcus sp. SJQ22, whole genome shotgun sequence.</title>
        <authorList>
            <person name="Sun L."/>
            <person name="Gao X."/>
            <person name="Chen W."/>
            <person name="Huang K."/>
        </authorList>
    </citation>
    <scope>NUCLEOTIDE SEQUENCE [LARGE SCALE GENOMIC DNA]</scope>
    <source>
        <strain evidence="15 16">SJQ22</strain>
    </source>
</reference>
<dbReference type="GO" id="GO:0005886">
    <property type="term" value="C:plasma membrane"/>
    <property type="evidence" value="ECO:0007669"/>
    <property type="project" value="UniProtKB-SubCell"/>
</dbReference>
<dbReference type="InterPro" id="IPR013013">
    <property type="entry name" value="PTS_EIIC_1"/>
</dbReference>
<feature type="transmembrane region" description="Helical" evidence="12">
    <location>
        <begin position="381"/>
        <end position="402"/>
    </location>
</feature>
<evidence type="ECO:0000313" key="15">
    <source>
        <dbReference type="EMBL" id="RPA59114.1"/>
    </source>
</evidence>
<keyword evidence="16" id="KW-1185">Reference proteome</keyword>
<evidence type="ECO:0000256" key="3">
    <source>
        <dbReference type="ARBA" id="ARBA00022475"/>
    </source>
</evidence>
<accession>A0A3N4H1N9</accession>
<evidence type="ECO:0000256" key="10">
    <source>
        <dbReference type="ARBA" id="ARBA00023136"/>
    </source>
</evidence>
<dbReference type="GO" id="GO:0090588">
    <property type="term" value="F:protein-phosphocysteine-N-acetylmuramate phosphotransferase system transporter activity"/>
    <property type="evidence" value="ECO:0007669"/>
    <property type="project" value="TreeGrafter"/>
</dbReference>
<evidence type="ECO:0000256" key="4">
    <source>
        <dbReference type="ARBA" id="ARBA00022597"/>
    </source>
</evidence>
<dbReference type="RefSeq" id="WP_123780542.1">
    <property type="nucleotide sequence ID" value="NZ_RKMG01000021.1"/>
</dbReference>
<dbReference type="InterPro" id="IPR050558">
    <property type="entry name" value="PTS_Sugar-Specific_Components"/>
</dbReference>
<dbReference type="SUPFAM" id="SSF55604">
    <property type="entry name" value="Glucose permease domain IIB"/>
    <property type="match status" value="1"/>
</dbReference>
<feature type="transmembrane region" description="Helical" evidence="12">
    <location>
        <begin position="450"/>
        <end position="471"/>
    </location>
</feature>
<dbReference type="GO" id="GO:0008982">
    <property type="term" value="F:protein-N(PI)-phosphohistidine-sugar phosphotransferase activity"/>
    <property type="evidence" value="ECO:0007669"/>
    <property type="project" value="InterPro"/>
</dbReference>
<dbReference type="GO" id="GO:0016301">
    <property type="term" value="F:kinase activity"/>
    <property type="evidence" value="ECO:0007669"/>
    <property type="project" value="UniProtKB-KW"/>
</dbReference>
<dbReference type="GO" id="GO:0009401">
    <property type="term" value="P:phosphoenolpyruvate-dependent sugar phosphotransferase system"/>
    <property type="evidence" value="ECO:0007669"/>
    <property type="project" value="UniProtKB-KW"/>
</dbReference>
<name>A0A3N4H1N9_9LACT</name>
<dbReference type="PANTHER" id="PTHR30175:SF3">
    <property type="entry name" value="PTS SYSTEM N-ACETYLMURAMIC ACID-SPECIFIC EIIBC COMPONENT"/>
    <property type="match status" value="1"/>
</dbReference>
<feature type="domain" description="PTS EIIB type-1" evidence="13">
    <location>
        <begin position="7"/>
        <end position="90"/>
    </location>
</feature>
<evidence type="ECO:0000256" key="11">
    <source>
        <dbReference type="PROSITE-ProRule" id="PRU00421"/>
    </source>
</evidence>
<feature type="transmembrane region" description="Helical" evidence="12">
    <location>
        <begin position="234"/>
        <end position="255"/>
    </location>
</feature>
<dbReference type="PANTHER" id="PTHR30175">
    <property type="entry name" value="PHOSPHOTRANSFERASE SYSTEM TRANSPORT PROTEIN"/>
    <property type="match status" value="1"/>
</dbReference>
<dbReference type="PROSITE" id="PS51103">
    <property type="entry name" value="PTS_EIIC_TYPE_1"/>
    <property type="match status" value="1"/>
</dbReference>
<evidence type="ECO:0000259" key="13">
    <source>
        <dbReference type="PROSITE" id="PS51098"/>
    </source>
</evidence>
<keyword evidence="8" id="KW-0418">Kinase</keyword>
<keyword evidence="4" id="KW-0762">Sugar transport</keyword>
<dbReference type="AlphaFoldDB" id="A0A3N4H1N9"/>
<keyword evidence="9 12" id="KW-1133">Transmembrane helix</keyword>
<dbReference type="Pfam" id="PF00367">
    <property type="entry name" value="PTS_EIIB"/>
    <property type="match status" value="1"/>
</dbReference>
<dbReference type="EMBL" id="RKMG01000021">
    <property type="protein sequence ID" value="RPA59114.1"/>
    <property type="molecule type" value="Genomic_DNA"/>
</dbReference>
<comment type="subcellular location">
    <subcellularLocation>
        <location evidence="1">Cell membrane</location>
        <topology evidence="1">Multi-pass membrane protein</topology>
    </subcellularLocation>
</comment>
<evidence type="ECO:0000259" key="14">
    <source>
        <dbReference type="PROSITE" id="PS51103"/>
    </source>
</evidence>
<comment type="caution">
    <text evidence="15">The sequence shown here is derived from an EMBL/GenBank/DDBJ whole genome shotgun (WGS) entry which is preliminary data.</text>
</comment>
<sequence>MVKTNEERLASEIYKNIGGPANAKKVYNCMTRVRIDIINDQDVHLDDLKAVEGVLGVVEDGDTLQVVVGPGTAAKVATEMAKNSSVEQGESLNENLDTNLTYNRTEAERIAANNKSELKKKNNSPFKQALKVIASIFVPLIPAFVGAGIIGGIASIIQNMLTAGTLDPDFWQNIFVVLKIIQNGLFAYLNIYIGINAARVFGATEGLGGVVAGVTYLTGMVVETPLPNIFTGGPLAAGQGGVIGVIIAVYLLSIVEKNLRKVVPDSIDIIVTPTISLLIVGMTTIFLIMPIAGFISTSLVGGINWVLTVGGPVAGFILGATFLPLVMFGLHQILTPIHIEMIAATGKTVLLPILAMAGAGQVGAAFALWIRCRQNKQLTNIIKGSLPVGILGIGEPLIYAVTLPLGRPFITACLGGGIGGAVLGAIGGVGATAIGPSGVALIPLIADGQWMSYVLGLLAAYMGGFVLTYFFGVPAEATRATEITGAPSSTMDALHKL</sequence>
<gene>
    <name evidence="15" type="ORF">EF384_06825</name>
</gene>
<dbReference type="Gene3D" id="3.30.1360.60">
    <property type="entry name" value="Glucose permease domain IIB"/>
    <property type="match status" value="1"/>
</dbReference>
<evidence type="ECO:0000256" key="1">
    <source>
        <dbReference type="ARBA" id="ARBA00004651"/>
    </source>
</evidence>
<protein>
    <submittedName>
        <fullName evidence="15">Permease</fullName>
    </submittedName>
</protein>
<feature type="transmembrane region" description="Helical" evidence="12">
    <location>
        <begin position="349"/>
        <end position="369"/>
    </location>
</feature>
<evidence type="ECO:0000313" key="16">
    <source>
        <dbReference type="Proteomes" id="UP000273977"/>
    </source>
</evidence>
<keyword evidence="7 12" id="KW-0812">Transmembrane</keyword>
<feature type="transmembrane region" description="Helical" evidence="12">
    <location>
        <begin position="170"/>
        <end position="193"/>
    </location>
</feature>
<keyword evidence="6" id="KW-0598">Phosphotransferase system</keyword>
<feature type="active site" description="Phosphocysteine intermediate; for EIIB activity" evidence="11">
    <location>
        <position position="29"/>
    </location>
</feature>
<evidence type="ECO:0000256" key="9">
    <source>
        <dbReference type="ARBA" id="ARBA00022989"/>
    </source>
</evidence>
<keyword evidence="3" id="KW-1003">Cell membrane</keyword>
<evidence type="ECO:0000256" key="6">
    <source>
        <dbReference type="ARBA" id="ARBA00022683"/>
    </source>
</evidence>
<feature type="transmembrane region" description="Helical" evidence="12">
    <location>
        <begin position="129"/>
        <end position="158"/>
    </location>
</feature>
<organism evidence="15 16">
    <name type="scientific">Aerococcus agrisoli</name>
    <dbReference type="NCBI Taxonomy" id="2487350"/>
    <lineage>
        <taxon>Bacteria</taxon>
        <taxon>Bacillati</taxon>
        <taxon>Bacillota</taxon>
        <taxon>Bacilli</taxon>
        <taxon>Lactobacillales</taxon>
        <taxon>Aerococcaceae</taxon>
        <taxon>Aerococcus</taxon>
    </lineage>
</organism>
<feature type="transmembrane region" description="Helical" evidence="12">
    <location>
        <begin position="305"/>
        <end position="328"/>
    </location>
</feature>
<dbReference type="InterPro" id="IPR001996">
    <property type="entry name" value="PTS_IIB_1"/>
</dbReference>
<evidence type="ECO:0000256" key="12">
    <source>
        <dbReference type="SAM" id="Phobius"/>
    </source>
</evidence>
<proteinExistence type="predicted"/>
<feature type="transmembrane region" description="Helical" evidence="12">
    <location>
        <begin position="200"/>
        <end position="222"/>
    </location>
</feature>
<evidence type="ECO:0000256" key="2">
    <source>
        <dbReference type="ARBA" id="ARBA00022448"/>
    </source>
</evidence>
<keyword evidence="5" id="KW-0808">Transferase</keyword>
<dbReference type="InterPro" id="IPR003352">
    <property type="entry name" value="PTS_EIIC"/>
</dbReference>
<dbReference type="Proteomes" id="UP000273977">
    <property type="component" value="Unassembled WGS sequence"/>
</dbReference>
<dbReference type="InterPro" id="IPR036878">
    <property type="entry name" value="Glu_permease_IIB"/>
</dbReference>
<feature type="transmembrane region" description="Helical" evidence="12">
    <location>
        <begin position="267"/>
        <end position="293"/>
    </location>
</feature>
<dbReference type="PROSITE" id="PS51098">
    <property type="entry name" value="PTS_EIIB_TYPE_1"/>
    <property type="match status" value="1"/>
</dbReference>
<evidence type="ECO:0000256" key="5">
    <source>
        <dbReference type="ARBA" id="ARBA00022679"/>
    </source>
</evidence>
<keyword evidence="2" id="KW-0813">Transport</keyword>
<keyword evidence="10 12" id="KW-0472">Membrane</keyword>
<evidence type="ECO:0000256" key="8">
    <source>
        <dbReference type="ARBA" id="ARBA00022777"/>
    </source>
</evidence>
<feature type="transmembrane region" description="Helical" evidence="12">
    <location>
        <begin position="409"/>
        <end position="430"/>
    </location>
</feature>